<protein>
    <recommendedName>
        <fullName evidence="3">Nuclear transport factor 2</fullName>
    </recommendedName>
</protein>
<dbReference type="InterPro" id="IPR032710">
    <property type="entry name" value="NTF2-like_dom_sf"/>
</dbReference>
<proteinExistence type="predicted"/>
<reference evidence="5 6" key="1">
    <citation type="submission" date="2020-06" db="EMBL/GenBank/DDBJ databases">
        <title>The yeast mating-type switching endonuclease HO is a domesticated member of an unorthodox homing genetic element family.</title>
        <authorList>
            <person name="Coughlan A.Y."/>
            <person name="Lombardi L."/>
            <person name="Braun-Galleani S."/>
            <person name="Martos A.R."/>
            <person name="Galeote V."/>
            <person name="Bigey F."/>
            <person name="Dequin S."/>
            <person name="Byrne K.P."/>
            <person name="Wolfe K.H."/>
        </authorList>
    </citation>
    <scope>NUCLEOTIDE SEQUENCE [LARGE SCALE GENOMIC DNA]</scope>
    <source>
        <strain evidence="5 6">CBS764</strain>
    </source>
</reference>
<dbReference type="GeneID" id="59327222"/>
<dbReference type="RefSeq" id="XP_037140681.1">
    <property type="nucleotide sequence ID" value="XM_037284785.1"/>
</dbReference>
<evidence type="ECO:0000256" key="1">
    <source>
        <dbReference type="ARBA" id="ARBA00004496"/>
    </source>
</evidence>
<dbReference type="SUPFAM" id="SSF54427">
    <property type="entry name" value="NTF2-like"/>
    <property type="match status" value="1"/>
</dbReference>
<gene>
    <name evidence="5" type="ORF">HG536_0F03320</name>
</gene>
<evidence type="ECO:0000313" key="6">
    <source>
        <dbReference type="Proteomes" id="UP000515788"/>
    </source>
</evidence>
<accession>A0A7G3ZKH1</accession>
<dbReference type="Gene3D" id="3.10.450.50">
    <property type="match status" value="1"/>
</dbReference>
<dbReference type="AlphaFoldDB" id="A0A7G3ZKH1"/>
<dbReference type="GO" id="GO:0005737">
    <property type="term" value="C:cytoplasm"/>
    <property type="evidence" value="ECO:0007669"/>
    <property type="project" value="UniProtKB-SubCell"/>
</dbReference>
<dbReference type="EMBL" id="CP059251">
    <property type="protein sequence ID" value="QLL34007.1"/>
    <property type="molecule type" value="Genomic_DNA"/>
</dbReference>
<name>A0A7G3ZKH1_9SACH</name>
<dbReference type="KEGG" id="tgb:HG536_0F03320"/>
<keyword evidence="2" id="KW-0963">Cytoplasm</keyword>
<dbReference type="CDD" id="cd00780">
    <property type="entry name" value="NTF2"/>
    <property type="match status" value="1"/>
</dbReference>
<comment type="subcellular location">
    <subcellularLocation>
        <location evidence="1">Cytoplasm</location>
    </subcellularLocation>
</comment>
<dbReference type="Proteomes" id="UP000515788">
    <property type="component" value="Chromosome 6"/>
</dbReference>
<dbReference type="FunFam" id="3.10.450.50:FF:000005">
    <property type="entry name" value="Nuclear transport factor 2"/>
    <property type="match status" value="1"/>
</dbReference>
<dbReference type="InterPro" id="IPR045875">
    <property type="entry name" value="NTF2"/>
</dbReference>
<dbReference type="PANTHER" id="PTHR12612">
    <property type="entry name" value="NUCLEAR TRANSPORT FACTOR 2"/>
    <property type="match status" value="1"/>
</dbReference>
<evidence type="ECO:0000313" key="5">
    <source>
        <dbReference type="EMBL" id="QLL34007.1"/>
    </source>
</evidence>
<evidence type="ECO:0000256" key="2">
    <source>
        <dbReference type="ARBA" id="ARBA00022490"/>
    </source>
</evidence>
<feature type="domain" description="NTF2" evidence="4">
    <location>
        <begin position="39"/>
        <end position="152"/>
    </location>
</feature>
<dbReference type="InterPro" id="IPR002075">
    <property type="entry name" value="NTF2_dom"/>
</dbReference>
<organism evidence="5 6">
    <name type="scientific">Torulaspora globosa</name>
    <dbReference type="NCBI Taxonomy" id="48254"/>
    <lineage>
        <taxon>Eukaryota</taxon>
        <taxon>Fungi</taxon>
        <taxon>Dikarya</taxon>
        <taxon>Ascomycota</taxon>
        <taxon>Saccharomycotina</taxon>
        <taxon>Saccharomycetes</taxon>
        <taxon>Saccharomycetales</taxon>
        <taxon>Saccharomycetaceae</taxon>
        <taxon>Torulaspora</taxon>
    </lineage>
</organism>
<sequence>MKVTQIFQLDRGPFTAIGYHCLSTSSSYYLSMSLDFNALAQQFTEFYYNQFDTDRSQLGNLYRNESMLTFETSQLQGAKDIVEKLVSLPFQRVQHRITTLDAQPASPSGDVLVMITGDLLIDEEQNPQRFSQVFHLIPDGSSYYVFNDIFRLNYSA</sequence>
<dbReference type="GO" id="GO:0006606">
    <property type="term" value="P:protein import into nucleus"/>
    <property type="evidence" value="ECO:0007669"/>
    <property type="project" value="UniProtKB-ARBA"/>
</dbReference>
<dbReference type="InterPro" id="IPR018222">
    <property type="entry name" value="Nuclear_transport_factor_2_euk"/>
</dbReference>
<keyword evidence="6" id="KW-1185">Reference proteome</keyword>
<dbReference type="Pfam" id="PF02136">
    <property type="entry name" value="NTF2"/>
    <property type="match status" value="1"/>
</dbReference>
<evidence type="ECO:0000256" key="3">
    <source>
        <dbReference type="ARBA" id="ARBA00026247"/>
    </source>
</evidence>
<dbReference type="GO" id="GO:0005635">
    <property type="term" value="C:nuclear envelope"/>
    <property type="evidence" value="ECO:0007669"/>
    <property type="project" value="UniProtKB-ARBA"/>
</dbReference>
<dbReference type="PROSITE" id="PS50177">
    <property type="entry name" value="NTF2_DOMAIN"/>
    <property type="match status" value="1"/>
</dbReference>
<dbReference type="OrthoDB" id="6507044at2759"/>
<evidence type="ECO:0000259" key="4">
    <source>
        <dbReference type="PROSITE" id="PS50177"/>
    </source>
</evidence>